<dbReference type="CDD" id="cd00180">
    <property type="entry name" value="PKc"/>
    <property type="match status" value="1"/>
</dbReference>
<dbReference type="EC" id="2.7.11.1" evidence="1"/>
<dbReference type="InterPro" id="IPR008271">
    <property type="entry name" value="Ser/Thr_kinase_AS"/>
</dbReference>
<dbReference type="PANTHER" id="PTHR24348:SF22">
    <property type="entry name" value="NON-SPECIFIC SERINE_THREONINE PROTEIN KINASE"/>
    <property type="match status" value="1"/>
</dbReference>
<keyword evidence="3" id="KW-0547">Nucleotide-binding</keyword>
<sequence length="326" mass="37251">MVSSPDFILPLIHIDNVDNPFHAQIYFMREQDDKFLYIQVADWKLTELSDAIRFLSFLYAFKQLDSGGGNDKLGEAWTRCMALQSDSGDRLVNINAHMFNFKVPKTLAERGLDLFSIYDDPGGIFTFPLDHTAIVVKKVRGLSQEHRILERIRRLKANGVAFAEFIAPLIGFFTLHGIYIVLPSLRPITEIYDHPDIALRLSFELAAGVQFLHSNHIAHLDIKPDNLTLTSSWMLQIIDFGASIFVTNEEEEVSGRCSTEGYMAPEMVNSSLFNPIKVDRYSCGCVFLFFAQFNSNCQLLHFASELMREQPSERPPLHHWLKQTFI</sequence>
<organism evidence="8 9">
    <name type="scientific">Collybiopsis luxurians FD-317 M1</name>
    <dbReference type="NCBI Taxonomy" id="944289"/>
    <lineage>
        <taxon>Eukaryota</taxon>
        <taxon>Fungi</taxon>
        <taxon>Dikarya</taxon>
        <taxon>Basidiomycota</taxon>
        <taxon>Agaricomycotina</taxon>
        <taxon>Agaricomycetes</taxon>
        <taxon>Agaricomycetidae</taxon>
        <taxon>Agaricales</taxon>
        <taxon>Marasmiineae</taxon>
        <taxon>Omphalotaceae</taxon>
        <taxon>Collybiopsis</taxon>
        <taxon>Collybiopsis luxurians</taxon>
    </lineage>
</organism>
<evidence type="ECO:0000256" key="5">
    <source>
        <dbReference type="ARBA" id="ARBA00022840"/>
    </source>
</evidence>
<dbReference type="EMBL" id="KN834791">
    <property type="protein sequence ID" value="KIK57411.1"/>
    <property type="molecule type" value="Genomic_DNA"/>
</dbReference>
<dbReference type="OrthoDB" id="4062651at2759"/>
<feature type="domain" description="Protein kinase" evidence="7">
    <location>
        <begin position="101"/>
        <end position="326"/>
    </location>
</feature>
<dbReference type="PROSITE" id="PS00108">
    <property type="entry name" value="PROTEIN_KINASE_ST"/>
    <property type="match status" value="1"/>
</dbReference>
<dbReference type="HOGENOM" id="CLU_852730_0_0_1"/>
<keyword evidence="4" id="KW-0418">Kinase</keyword>
<dbReference type="AlphaFoldDB" id="A0A0D0BQK2"/>
<reference evidence="8 9" key="1">
    <citation type="submission" date="2014-04" db="EMBL/GenBank/DDBJ databases">
        <title>Evolutionary Origins and Diversification of the Mycorrhizal Mutualists.</title>
        <authorList>
            <consortium name="DOE Joint Genome Institute"/>
            <consortium name="Mycorrhizal Genomics Consortium"/>
            <person name="Kohler A."/>
            <person name="Kuo A."/>
            <person name="Nagy L.G."/>
            <person name="Floudas D."/>
            <person name="Copeland A."/>
            <person name="Barry K.W."/>
            <person name="Cichocki N."/>
            <person name="Veneault-Fourrey C."/>
            <person name="LaButti K."/>
            <person name="Lindquist E.A."/>
            <person name="Lipzen A."/>
            <person name="Lundell T."/>
            <person name="Morin E."/>
            <person name="Murat C."/>
            <person name="Riley R."/>
            <person name="Ohm R."/>
            <person name="Sun H."/>
            <person name="Tunlid A."/>
            <person name="Henrissat B."/>
            <person name="Grigoriev I.V."/>
            <person name="Hibbett D.S."/>
            <person name="Martin F."/>
        </authorList>
    </citation>
    <scope>NUCLEOTIDE SEQUENCE [LARGE SCALE GENOMIC DNA]</scope>
    <source>
        <strain evidence="8 9">FD-317 M1</strain>
    </source>
</reference>
<name>A0A0D0BQK2_9AGAR</name>
<keyword evidence="2" id="KW-0808">Transferase</keyword>
<dbReference type="Proteomes" id="UP000053593">
    <property type="component" value="Unassembled WGS sequence"/>
</dbReference>
<dbReference type="GO" id="GO:0005776">
    <property type="term" value="C:autophagosome"/>
    <property type="evidence" value="ECO:0007669"/>
    <property type="project" value="TreeGrafter"/>
</dbReference>
<dbReference type="SMART" id="SM00220">
    <property type="entry name" value="S_TKc"/>
    <property type="match status" value="1"/>
</dbReference>
<evidence type="ECO:0000256" key="3">
    <source>
        <dbReference type="ARBA" id="ARBA00022741"/>
    </source>
</evidence>
<dbReference type="SUPFAM" id="SSF56112">
    <property type="entry name" value="Protein kinase-like (PK-like)"/>
    <property type="match status" value="1"/>
</dbReference>
<gene>
    <name evidence="8" type="ORF">GYMLUDRAFT_61397</name>
</gene>
<dbReference type="InterPro" id="IPR011009">
    <property type="entry name" value="Kinase-like_dom_sf"/>
</dbReference>
<dbReference type="Gene3D" id="1.10.510.10">
    <property type="entry name" value="Transferase(Phosphotransferase) domain 1"/>
    <property type="match status" value="1"/>
</dbReference>
<evidence type="ECO:0000256" key="6">
    <source>
        <dbReference type="SAM" id="Phobius"/>
    </source>
</evidence>
<evidence type="ECO:0000259" key="7">
    <source>
        <dbReference type="PROSITE" id="PS50011"/>
    </source>
</evidence>
<evidence type="ECO:0000313" key="9">
    <source>
        <dbReference type="Proteomes" id="UP000053593"/>
    </source>
</evidence>
<dbReference type="InterPro" id="IPR000719">
    <property type="entry name" value="Prot_kinase_dom"/>
</dbReference>
<keyword evidence="6" id="KW-0812">Transmembrane</keyword>
<dbReference type="InterPro" id="IPR045269">
    <property type="entry name" value="Atg1-like"/>
</dbReference>
<accession>A0A0D0BQK2</accession>
<dbReference type="GO" id="GO:0010506">
    <property type="term" value="P:regulation of autophagy"/>
    <property type="evidence" value="ECO:0007669"/>
    <property type="project" value="InterPro"/>
</dbReference>
<dbReference type="GO" id="GO:0004674">
    <property type="term" value="F:protein serine/threonine kinase activity"/>
    <property type="evidence" value="ECO:0007669"/>
    <property type="project" value="UniProtKB-EC"/>
</dbReference>
<protein>
    <recommendedName>
        <fullName evidence="1">non-specific serine/threonine protein kinase</fullName>
        <ecNumber evidence="1">2.7.11.1</ecNumber>
    </recommendedName>
</protein>
<evidence type="ECO:0000256" key="1">
    <source>
        <dbReference type="ARBA" id="ARBA00012513"/>
    </source>
</evidence>
<dbReference type="GO" id="GO:0005524">
    <property type="term" value="F:ATP binding"/>
    <property type="evidence" value="ECO:0007669"/>
    <property type="project" value="UniProtKB-KW"/>
</dbReference>
<dbReference type="GO" id="GO:0016020">
    <property type="term" value="C:membrane"/>
    <property type="evidence" value="ECO:0007669"/>
    <property type="project" value="TreeGrafter"/>
</dbReference>
<evidence type="ECO:0000313" key="8">
    <source>
        <dbReference type="EMBL" id="KIK57411.1"/>
    </source>
</evidence>
<feature type="transmembrane region" description="Helical" evidence="6">
    <location>
        <begin position="160"/>
        <end position="182"/>
    </location>
</feature>
<keyword evidence="9" id="KW-1185">Reference proteome</keyword>
<dbReference type="Pfam" id="PF00069">
    <property type="entry name" value="Pkinase"/>
    <property type="match status" value="1"/>
</dbReference>
<proteinExistence type="predicted"/>
<keyword evidence="5" id="KW-0067">ATP-binding</keyword>
<dbReference type="GO" id="GO:0000045">
    <property type="term" value="P:autophagosome assembly"/>
    <property type="evidence" value="ECO:0007669"/>
    <property type="project" value="TreeGrafter"/>
</dbReference>
<dbReference type="GO" id="GO:0005829">
    <property type="term" value="C:cytosol"/>
    <property type="evidence" value="ECO:0007669"/>
    <property type="project" value="TreeGrafter"/>
</dbReference>
<evidence type="ECO:0000256" key="4">
    <source>
        <dbReference type="ARBA" id="ARBA00022777"/>
    </source>
</evidence>
<keyword evidence="6" id="KW-1133">Transmembrane helix</keyword>
<evidence type="ECO:0000256" key="2">
    <source>
        <dbReference type="ARBA" id="ARBA00022679"/>
    </source>
</evidence>
<dbReference type="PROSITE" id="PS50011">
    <property type="entry name" value="PROTEIN_KINASE_DOM"/>
    <property type="match status" value="1"/>
</dbReference>
<dbReference type="GO" id="GO:0000407">
    <property type="term" value="C:phagophore assembly site"/>
    <property type="evidence" value="ECO:0007669"/>
    <property type="project" value="TreeGrafter"/>
</dbReference>
<dbReference type="PANTHER" id="PTHR24348">
    <property type="entry name" value="SERINE/THREONINE-PROTEIN KINASE UNC-51-RELATED"/>
    <property type="match status" value="1"/>
</dbReference>
<keyword evidence="6" id="KW-0472">Membrane</keyword>